<feature type="compositionally biased region" description="Polar residues" evidence="1">
    <location>
        <begin position="112"/>
        <end position="129"/>
    </location>
</feature>
<reference evidence="2" key="3">
    <citation type="submission" date="2023-05" db="EMBL/GenBank/DDBJ databases">
        <authorList>
            <person name="Smith C.H."/>
        </authorList>
    </citation>
    <scope>NUCLEOTIDE SEQUENCE</scope>
    <source>
        <strain evidence="2">CHS0354</strain>
        <tissue evidence="2">Mantle</tissue>
    </source>
</reference>
<keyword evidence="3" id="KW-1185">Reference proteome</keyword>
<accession>A0AAE0RMS9</accession>
<evidence type="ECO:0000313" key="2">
    <source>
        <dbReference type="EMBL" id="KAK3576273.1"/>
    </source>
</evidence>
<evidence type="ECO:0000313" key="3">
    <source>
        <dbReference type="Proteomes" id="UP001195483"/>
    </source>
</evidence>
<evidence type="ECO:0000256" key="1">
    <source>
        <dbReference type="SAM" id="MobiDB-lite"/>
    </source>
</evidence>
<name>A0AAE0RMS9_9BIVA</name>
<protein>
    <submittedName>
        <fullName evidence="2">Uncharacterized protein</fullName>
    </submittedName>
</protein>
<sequence>MQSTLDVTNSSRFTNQNALRAIQALGKAQADSSSQRAGMKRITLLLVWDKIEGITYDIAQTEDIGECRQKINRKRNKKRKAALLRTSDHSIANSGPLPERQLLPKPIKVTQKLRNFNTMADTQKRGNTN</sequence>
<reference evidence="2" key="1">
    <citation type="journal article" date="2021" name="Genome Biol. Evol.">
        <title>A High-Quality Reference Genome for a Parasitic Bivalve with Doubly Uniparental Inheritance (Bivalvia: Unionida).</title>
        <authorList>
            <person name="Smith C.H."/>
        </authorList>
    </citation>
    <scope>NUCLEOTIDE SEQUENCE</scope>
    <source>
        <strain evidence="2">CHS0354</strain>
    </source>
</reference>
<reference evidence="2" key="2">
    <citation type="journal article" date="2021" name="Genome Biol. Evol.">
        <title>Developing a high-quality reference genome for a parasitic bivalve with doubly uniparental inheritance (Bivalvia: Unionida).</title>
        <authorList>
            <person name="Smith C.H."/>
        </authorList>
    </citation>
    <scope>NUCLEOTIDE SEQUENCE</scope>
    <source>
        <strain evidence="2">CHS0354</strain>
        <tissue evidence="2">Mantle</tissue>
    </source>
</reference>
<proteinExistence type="predicted"/>
<feature type="region of interest" description="Disordered" evidence="1">
    <location>
        <begin position="76"/>
        <end position="129"/>
    </location>
</feature>
<organism evidence="2 3">
    <name type="scientific">Potamilus streckersoni</name>
    <dbReference type="NCBI Taxonomy" id="2493646"/>
    <lineage>
        <taxon>Eukaryota</taxon>
        <taxon>Metazoa</taxon>
        <taxon>Spiralia</taxon>
        <taxon>Lophotrochozoa</taxon>
        <taxon>Mollusca</taxon>
        <taxon>Bivalvia</taxon>
        <taxon>Autobranchia</taxon>
        <taxon>Heteroconchia</taxon>
        <taxon>Palaeoheterodonta</taxon>
        <taxon>Unionida</taxon>
        <taxon>Unionoidea</taxon>
        <taxon>Unionidae</taxon>
        <taxon>Ambleminae</taxon>
        <taxon>Lampsilini</taxon>
        <taxon>Potamilus</taxon>
    </lineage>
</organism>
<dbReference type="AlphaFoldDB" id="A0AAE0RMS9"/>
<dbReference type="Proteomes" id="UP001195483">
    <property type="component" value="Unassembled WGS sequence"/>
</dbReference>
<comment type="caution">
    <text evidence="2">The sequence shown here is derived from an EMBL/GenBank/DDBJ whole genome shotgun (WGS) entry which is preliminary data.</text>
</comment>
<gene>
    <name evidence="2" type="ORF">CHS0354_036008</name>
</gene>
<dbReference type="EMBL" id="JAEAOA010002108">
    <property type="protein sequence ID" value="KAK3576273.1"/>
    <property type="molecule type" value="Genomic_DNA"/>
</dbReference>